<accession>A0A813QUR0</accession>
<dbReference type="SMART" id="SM00054">
    <property type="entry name" value="EFh"/>
    <property type="match status" value="2"/>
</dbReference>
<dbReference type="PRINTS" id="PR00450">
    <property type="entry name" value="RECOVERIN"/>
</dbReference>
<evidence type="ECO:0000313" key="11">
    <source>
        <dbReference type="EMBL" id="CAF3812298.1"/>
    </source>
</evidence>
<dbReference type="InterPro" id="IPR018247">
    <property type="entry name" value="EF_Hand_1_Ca_BS"/>
</dbReference>
<keyword evidence="12" id="KW-1185">Reference proteome</keyword>
<comment type="caution">
    <text evidence="8">The sequence shown here is derived from an EMBL/GenBank/DDBJ whole genome shotgun (WGS) entry which is preliminary data.</text>
</comment>
<dbReference type="InterPro" id="IPR011992">
    <property type="entry name" value="EF-hand-dom_pair"/>
</dbReference>
<dbReference type="Gene3D" id="1.10.238.10">
    <property type="entry name" value="EF-hand"/>
    <property type="match status" value="2"/>
</dbReference>
<dbReference type="PROSITE" id="PS50222">
    <property type="entry name" value="EF_HAND_2"/>
    <property type="match status" value="2"/>
</dbReference>
<evidence type="ECO:0000313" key="10">
    <source>
        <dbReference type="EMBL" id="CAF3554981.1"/>
    </source>
</evidence>
<dbReference type="Pfam" id="PF13499">
    <property type="entry name" value="EF-hand_7"/>
    <property type="match status" value="1"/>
</dbReference>
<evidence type="ECO:0000256" key="1">
    <source>
        <dbReference type="ARBA" id="ARBA00006049"/>
    </source>
</evidence>
<dbReference type="EMBL" id="CAJNOK010007774">
    <property type="protein sequence ID" value="CAF1044154.1"/>
    <property type="molecule type" value="Genomic_DNA"/>
</dbReference>
<evidence type="ECO:0000313" key="12">
    <source>
        <dbReference type="Proteomes" id="UP000663829"/>
    </source>
</evidence>
<dbReference type="AlphaFoldDB" id="A0A813QUR0"/>
<comment type="similarity">
    <text evidence="1">Belongs to the recoverin family.</text>
</comment>
<reference evidence="8" key="1">
    <citation type="submission" date="2021-02" db="EMBL/GenBank/DDBJ databases">
        <authorList>
            <person name="Nowell W R."/>
        </authorList>
    </citation>
    <scope>NUCLEOTIDE SEQUENCE</scope>
</reference>
<keyword evidence="2" id="KW-0519">Myristate</keyword>
<keyword evidence="4" id="KW-0677">Repeat</keyword>
<dbReference type="GO" id="GO:0005509">
    <property type="term" value="F:calcium ion binding"/>
    <property type="evidence" value="ECO:0007669"/>
    <property type="project" value="InterPro"/>
</dbReference>
<dbReference type="EMBL" id="CAJNOQ010000209">
    <property type="protein sequence ID" value="CAF0772712.1"/>
    <property type="molecule type" value="Genomic_DNA"/>
</dbReference>
<gene>
    <name evidence="8" type="ORF">GPM918_LOCUS2017</name>
    <name evidence="9" type="ORF">OVA965_LOCUS16637</name>
    <name evidence="10" type="ORF">SRO942_LOCUS2017</name>
    <name evidence="11" type="ORF">TMI583_LOCUS16648</name>
</gene>
<evidence type="ECO:0000256" key="2">
    <source>
        <dbReference type="ARBA" id="ARBA00022707"/>
    </source>
</evidence>
<organism evidence="8 12">
    <name type="scientific">Didymodactylos carnosus</name>
    <dbReference type="NCBI Taxonomy" id="1234261"/>
    <lineage>
        <taxon>Eukaryota</taxon>
        <taxon>Metazoa</taxon>
        <taxon>Spiralia</taxon>
        <taxon>Gnathifera</taxon>
        <taxon>Rotifera</taxon>
        <taxon>Eurotatoria</taxon>
        <taxon>Bdelloidea</taxon>
        <taxon>Philodinida</taxon>
        <taxon>Philodinidae</taxon>
        <taxon>Didymodactylos</taxon>
    </lineage>
</organism>
<name>A0A813QUR0_9BILA</name>
<dbReference type="PANTHER" id="PTHR23055:SF178">
    <property type="entry name" value="NEUROCALCIN HOMOLOG"/>
    <property type="match status" value="1"/>
</dbReference>
<keyword evidence="5" id="KW-0106">Calcium</keyword>
<keyword evidence="3" id="KW-0479">Metal-binding</keyword>
<dbReference type="Proteomes" id="UP000682733">
    <property type="component" value="Unassembled WGS sequence"/>
</dbReference>
<evidence type="ECO:0000256" key="6">
    <source>
        <dbReference type="ARBA" id="ARBA00023288"/>
    </source>
</evidence>
<dbReference type="Pfam" id="PF13202">
    <property type="entry name" value="EF-hand_5"/>
    <property type="match status" value="1"/>
</dbReference>
<evidence type="ECO:0000256" key="5">
    <source>
        <dbReference type="ARBA" id="ARBA00022837"/>
    </source>
</evidence>
<evidence type="ECO:0000313" key="8">
    <source>
        <dbReference type="EMBL" id="CAF0772712.1"/>
    </source>
</evidence>
<dbReference type="InterPro" id="IPR028846">
    <property type="entry name" value="Recoverin"/>
</dbReference>
<dbReference type="InterPro" id="IPR002048">
    <property type="entry name" value="EF_hand_dom"/>
</dbReference>
<dbReference type="Proteomes" id="UP000677228">
    <property type="component" value="Unassembled WGS sequence"/>
</dbReference>
<dbReference type="EMBL" id="CAJOBC010000209">
    <property type="protein sequence ID" value="CAF3554981.1"/>
    <property type="molecule type" value="Genomic_DNA"/>
</dbReference>
<feature type="domain" description="EF-hand" evidence="7">
    <location>
        <begin position="61"/>
        <end position="96"/>
    </location>
</feature>
<feature type="domain" description="EF-hand" evidence="7">
    <location>
        <begin position="137"/>
        <end position="172"/>
    </location>
</feature>
<dbReference type="EMBL" id="CAJOBA010007787">
    <property type="protein sequence ID" value="CAF3812298.1"/>
    <property type="molecule type" value="Genomic_DNA"/>
</dbReference>
<dbReference type="OrthoDB" id="191686at2759"/>
<evidence type="ECO:0000259" key="7">
    <source>
        <dbReference type="PROSITE" id="PS50222"/>
    </source>
</evidence>
<dbReference type="SUPFAM" id="SSF47473">
    <property type="entry name" value="EF-hand"/>
    <property type="match status" value="1"/>
</dbReference>
<evidence type="ECO:0000256" key="3">
    <source>
        <dbReference type="ARBA" id="ARBA00022723"/>
    </source>
</evidence>
<evidence type="ECO:0000256" key="4">
    <source>
        <dbReference type="ARBA" id="ARBA00022737"/>
    </source>
</evidence>
<evidence type="ECO:0000313" key="9">
    <source>
        <dbReference type="EMBL" id="CAF1044154.1"/>
    </source>
</evidence>
<keyword evidence="6" id="KW-0449">Lipoprotein</keyword>
<protein>
    <recommendedName>
        <fullName evidence="7">EF-hand domain-containing protein</fullName>
    </recommendedName>
</protein>
<proteinExistence type="inferred from homology"/>
<dbReference type="Proteomes" id="UP000663829">
    <property type="component" value="Unassembled WGS sequence"/>
</dbReference>
<dbReference type="Proteomes" id="UP000681722">
    <property type="component" value="Unassembled WGS sequence"/>
</dbReference>
<sequence length="627" mass="72675">MPQFSLSEQTISNYCTETGFTEQEIIYAYTTFMRDCPNGRCSKSQFKSFMRKSQSNHVYKRTKNFFHMMFSIYDLNKDGEIDFKEYLYALSAVTCVNRLRMIATLFEFFDTHKRGFITKCEFEKKKKMANDFLHLQSNEEEITLAFQSMDMDNDGLLTKEEFTRWHLQQGSCRMKTENNIECVQKQISNTSPIREDTLEIKTCYDNTLESNNICSPLIKTKKIKKLKGTISRELIQLDSPIISDNQTCEIRSMKITQNDQLEQKRGTKGEKLRRKKAQLIHNLDQIKNTFSDKITTTNDHCIKKDIVNDELQVSDLLQKYIDKEKTDVKKHRKSKGEKGKMNPINAWLDANIQSDVDGNCQESPINNDNCNDINNHFENKPVDNPQRLSVKENRIRALLQHSTIPLGDIDQHLFRIFRKARNRFCILSGASDNTSSIDEFKSTDSGILTMSVYSTISKSCSSFQSSIDSSFLDEFDNNENDLHSTNENMIDLFDSLETILLQILIELRQQNQTKISKSIIQEDQSLKSNEPTENKFNDAVNNCIDDRIRLQKMKSSNNTLINLSNDNENDFGQIPKHQILCKPEQLKSSSKKKKNLRKHKKKVSLPSLTSLNLYEAYDDGDIKICRL</sequence>
<dbReference type="PROSITE" id="PS00018">
    <property type="entry name" value="EF_HAND_1"/>
    <property type="match status" value="2"/>
</dbReference>
<dbReference type="PANTHER" id="PTHR23055">
    <property type="entry name" value="CALCIUM BINDING PROTEINS"/>
    <property type="match status" value="1"/>
</dbReference>